<evidence type="ECO:0000256" key="15">
    <source>
        <dbReference type="ARBA" id="ARBA00023180"/>
    </source>
</evidence>
<evidence type="ECO:0000256" key="8">
    <source>
        <dbReference type="ARBA" id="ARBA00022741"/>
    </source>
</evidence>
<accession>A0A2G9HG60</accession>
<evidence type="ECO:0000256" key="20">
    <source>
        <dbReference type="SAM" id="Phobius"/>
    </source>
</evidence>
<evidence type="ECO:0000256" key="17">
    <source>
        <dbReference type="ARBA" id="ARBA00048679"/>
    </source>
</evidence>
<dbReference type="InterPro" id="IPR000719">
    <property type="entry name" value="Prot_kinase_dom"/>
</dbReference>
<dbReference type="CDD" id="cd14066">
    <property type="entry name" value="STKc_IRAK"/>
    <property type="match status" value="1"/>
</dbReference>
<evidence type="ECO:0000256" key="3">
    <source>
        <dbReference type="ARBA" id="ARBA00022527"/>
    </source>
</evidence>
<dbReference type="EC" id="2.7.11.1" evidence="2"/>
<feature type="transmembrane region" description="Helical" evidence="20">
    <location>
        <begin position="74"/>
        <end position="96"/>
    </location>
</feature>
<dbReference type="GO" id="GO:0016020">
    <property type="term" value="C:membrane"/>
    <property type="evidence" value="ECO:0007669"/>
    <property type="project" value="UniProtKB-SubCell"/>
</dbReference>
<dbReference type="Proteomes" id="UP000231279">
    <property type="component" value="Unassembled WGS sequence"/>
</dbReference>
<evidence type="ECO:0000256" key="7">
    <source>
        <dbReference type="ARBA" id="ARBA00022729"/>
    </source>
</evidence>
<proteinExistence type="inferred from homology"/>
<dbReference type="PROSITE" id="PS50011">
    <property type="entry name" value="PROTEIN_KINASE_DOM"/>
    <property type="match status" value="1"/>
</dbReference>
<evidence type="ECO:0000256" key="6">
    <source>
        <dbReference type="ARBA" id="ARBA00022692"/>
    </source>
</evidence>
<dbReference type="Pfam" id="PF14380">
    <property type="entry name" value="WAK_assoc"/>
    <property type="match status" value="1"/>
</dbReference>
<dbReference type="GO" id="GO:0106310">
    <property type="term" value="F:protein serine kinase activity"/>
    <property type="evidence" value="ECO:0007669"/>
    <property type="project" value="RHEA"/>
</dbReference>
<name>A0A2G9HG60_9LAMI</name>
<dbReference type="PANTHER" id="PTHR27009">
    <property type="entry name" value="RUST RESISTANCE KINASE LR10-RELATED"/>
    <property type="match status" value="1"/>
</dbReference>
<evidence type="ECO:0000256" key="13">
    <source>
        <dbReference type="ARBA" id="ARBA00023157"/>
    </source>
</evidence>
<evidence type="ECO:0000256" key="16">
    <source>
        <dbReference type="ARBA" id="ARBA00047899"/>
    </source>
</evidence>
<keyword evidence="4" id="KW-0245">EGF-like domain</keyword>
<dbReference type="InterPro" id="IPR011009">
    <property type="entry name" value="Kinase-like_dom_sf"/>
</dbReference>
<reference evidence="23" key="1">
    <citation type="journal article" date="2018" name="Gigascience">
        <title>Genome assembly of the Pink Ipe (Handroanthus impetiginosus, Bignoniaceae), a highly valued, ecologically keystone Neotropical timber forest tree.</title>
        <authorList>
            <person name="Silva-Junior O.B."/>
            <person name="Grattapaglia D."/>
            <person name="Novaes E."/>
            <person name="Collevatti R.G."/>
        </authorList>
    </citation>
    <scope>NUCLEOTIDE SEQUENCE [LARGE SCALE GENOMIC DNA]</scope>
    <source>
        <strain evidence="23">cv. UFG-1</strain>
    </source>
</reference>
<dbReference type="GO" id="GO:0016787">
    <property type="term" value="F:hydrolase activity"/>
    <property type="evidence" value="ECO:0007669"/>
    <property type="project" value="UniProtKB-KW"/>
</dbReference>
<keyword evidence="10 18" id="KW-0067">ATP-binding</keyword>
<dbReference type="InterPro" id="IPR032872">
    <property type="entry name" value="WAK_assoc_C"/>
</dbReference>
<keyword evidence="9 22" id="KW-0418">Kinase</keyword>
<keyword evidence="8 18" id="KW-0547">Nucleotide-binding</keyword>
<dbReference type="InterPro" id="IPR017441">
    <property type="entry name" value="Protein_kinase_ATP_BS"/>
</dbReference>
<evidence type="ECO:0000256" key="10">
    <source>
        <dbReference type="ARBA" id="ARBA00022840"/>
    </source>
</evidence>
<keyword evidence="5" id="KW-0808">Transferase</keyword>
<dbReference type="FunFam" id="1.10.510.10:FF:000590">
    <property type="entry name" value="PR5-like receptor kinase"/>
    <property type="match status" value="1"/>
</dbReference>
<feature type="domain" description="Protein kinase" evidence="21">
    <location>
        <begin position="137"/>
        <end position="411"/>
    </location>
</feature>
<organism evidence="22 23">
    <name type="scientific">Handroanthus impetiginosus</name>
    <dbReference type="NCBI Taxonomy" id="429701"/>
    <lineage>
        <taxon>Eukaryota</taxon>
        <taxon>Viridiplantae</taxon>
        <taxon>Streptophyta</taxon>
        <taxon>Embryophyta</taxon>
        <taxon>Tracheophyta</taxon>
        <taxon>Spermatophyta</taxon>
        <taxon>Magnoliopsida</taxon>
        <taxon>eudicotyledons</taxon>
        <taxon>Gunneridae</taxon>
        <taxon>Pentapetalae</taxon>
        <taxon>asterids</taxon>
        <taxon>lamiids</taxon>
        <taxon>Lamiales</taxon>
        <taxon>Bignoniaceae</taxon>
        <taxon>Crescentiina</taxon>
        <taxon>Tabebuia alliance</taxon>
        <taxon>Handroanthus</taxon>
    </lineage>
</organism>
<keyword evidence="3 19" id="KW-0723">Serine/threonine-protein kinase</keyword>
<evidence type="ECO:0000256" key="12">
    <source>
        <dbReference type="ARBA" id="ARBA00023136"/>
    </source>
</evidence>
<dbReference type="FunFam" id="3.30.200.20:FF:000059">
    <property type="entry name" value="S-receptor-like serine/threonine-protein kinase"/>
    <property type="match status" value="1"/>
</dbReference>
<dbReference type="GO" id="GO:0005524">
    <property type="term" value="F:ATP binding"/>
    <property type="evidence" value="ECO:0007669"/>
    <property type="project" value="UniProtKB-UniRule"/>
</dbReference>
<evidence type="ECO:0000313" key="22">
    <source>
        <dbReference type="EMBL" id="PIN16512.1"/>
    </source>
</evidence>
<comment type="similarity">
    <text evidence="19">Belongs to the protein kinase superfamily.</text>
</comment>
<evidence type="ECO:0000256" key="14">
    <source>
        <dbReference type="ARBA" id="ARBA00023170"/>
    </source>
</evidence>
<keyword evidence="6 20" id="KW-0812">Transmembrane</keyword>
<evidence type="ECO:0000256" key="2">
    <source>
        <dbReference type="ARBA" id="ARBA00012513"/>
    </source>
</evidence>
<keyword evidence="12 20" id="KW-0472">Membrane</keyword>
<evidence type="ECO:0000259" key="21">
    <source>
        <dbReference type="PROSITE" id="PS50011"/>
    </source>
</evidence>
<gene>
    <name evidence="22" type="ORF">CDL12_10855</name>
</gene>
<dbReference type="PROSITE" id="PS00107">
    <property type="entry name" value="PROTEIN_KINASE_ATP"/>
    <property type="match status" value="1"/>
</dbReference>
<comment type="catalytic activity">
    <reaction evidence="17">
        <text>L-seryl-[protein] + ATP = O-phospho-L-seryl-[protein] + ADP + H(+)</text>
        <dbReference type="Rhea" id="RHEA:17989"/>
        <dbReference type="Rhea" id="RHEA-COMP:9863"/>
        <dbReference type="Rhea" id="RHEA-COMP:11604"/>
        <dbReference type="ChEBI" id="CHEBI:15378"/>
        <dbReference type="ChEBI" id="CHEBI:29999"/>
        <dbReference type="ChEBI" id="CHEBI:30616"/>
        <dbReference type="ChEBI" id="CHEBI:83421"/>
        <dbReference type="ChEBI" id="CHEBI:456216"/>
        <dbReference type="EC" id="2.7.11.1"/>
    </reaction>
</comment>
<comment type="caution">
    <text evidence="22">The sequence shown here is derived from an EMBL/GenBank/DDBJ whole genome shotgun (WGS) entry which is preliminary data.</text>
</comment>
<comment type="catalytic activity">
    <reaction evidence="16">
        <text>L-threonyl-[protein] + ATP = O-phospho-L-threonyl-[protein] + ADP + H(+)</text>
        <dbReference type="Rhea" id="RHEA:46608"/>
        <dbReference type="Rhea" id="RHEA-COMP:11060"/>
        <dbReference type="Rhea" id="RHEA-COMP:11605"/>
        <dbReference type="ChEBI" id="CHEBI:15378"/>
        <dbReference type="ChEBI" id="CHEBI:30013"/>
        <dbReference type="ChEBI" id="CHEBI:30616"/>
        <dbReference type="ChEBI" id="CHEBI:61977"/>
        <dbReference type="ChEBI" id="CHEBI:456216"/>
        <dbReference type="EC" id="2.7.11.1"/>
    </reaction>
</comment>
<dbReference type="AlphaFoldDB" id="A0A2G9HG60"/>
<feature type="binding site" evidence="18">
    <location>
        <position position="165"/>
    </location>
    <ligand>
        <name>ATP</name>
        <dbReference type="ChEBI" id="CHEBI:30616"/>
    </ligand>
</feature>
<keyword evidence="22" id="KW-0378">Hydrolase</keyword>
<keyword evidence="23" id="KW-1185">Reference proteome</keyword>
<evidence type="ECO:0000256" key="1">
    <source>
        <dbReference type="ARBA" id="ARBA00004479"/>
    </source>
</evidence>
<dbReference type="SMART" id="SM00220">
    <property type="entry name" value="S_TKc"/>
    <property type="match status" value="1"/>
</dbReference>
<evidence type="ECO:0000256" key="11">
    <source>
        <dbReference type="ARBA" id="ARBA00022989"/>
    </source>
</evidence>
<evidence type="ECO:0000256" key="19">
    <source>
        <dbReference type="RuleBase" id="RU000304"/>
    </source>
</evidence>
<evidence type="ECO:0000313" key="23">
    <source>
        <dbReference type="Proteomes" id="UP000231279"/>
    </source>
</evidence>
<evidence type="ECO:0000256" key="18">
    <source>
        <dbReference type="PROSITE-ProRule" id="PRU10141"/>
    </source>
</evidence>
<sequence length="483" mass="54306">MHLLQDALNNGFGIQWFANNDDCNLCVRSGGVCGYNQDVGSFSCYFSDRPHQYTCDDNGNGNGGVFIRQRHVKLIIGVSTGIAGIIVSSLVIFYIGKRCRVHKLNQQSNHIVNKFVLTHGSLAPKRYNYHEIKKITKSFREKLGQGGYGIVYKGKLPDGQLVAVKVLTETDENGEEFINEVASISRTSHVNIVNLLGFCYERKKRALVYEFMPNKSLDKFIYKSGSEAHLEWEKLYNIAVGVARGLEYLHRGCNTRIVHFDIKPQNILLDQDFCPKISDFGLAKLFKKKQSMISMLGARGTIGYIAPEVFSRNFGGVSHKSDVYSYGMMLLEMAGARKNVEIEAIQTSEDYFPDKIYEHVLLEDKKLDDLMTEENEETARKMLLVGLWSIQTAPSERPSMTKVVEMLEGSFQSIQIPPKPVLSSPRLSGQQFSSSFSVNVEAENSTESYPLPISKHHLCGLMLEERHVEIKTPQALTKSNSCS</sequence>
<dbReference type="OrthoDB" id="1089752at2759"/>
<dbReference type="Pfam" id="PF00069">
    <property type="entry name" value="Pkinase"/>
    <property type="match status" value="1"/>
</dbReference>
<dbReference type="SUPFAM" id="SSF56112">
    <property type="entry name" value="Protein kinase-like (PK-like)"/>
    <property type="match status" value="1"/>
</dbReference>
<dbReference type="STRING" id="429701.A0A2G9HG60"/>
<comment type="subcellular location">
    <subcellularLocation>
        <location evidence="1">Membrane</location>
        <topology evidence="1">Single-pass type I membrane protein</topology>
    </subcellularLocation>
</comment>
<evidence type="ECO:0000256" key="5">
    <source>
        <dbReference type="ARBA" id="ARBA00022679"/>
    </source>
</evidence>
<evidence type="ECO:0000256" key="4">
    <source>
        <dbReference type="ARBA" id="ARBA00022536"/>
    </source>
</evidence>
<dbReference type="Gene3D" id="1.10.510.10">
    <property type="entry name" value="Transferase(Phosphotransferase) domain 1"/>
    <property type="match status" value="1"/>
</dbReference>
<keyword evidence="7" id="KW-0732">Signal</keyword>
<dbReference type="EMBL" id="NKXS01001852">
    <property type="protein sequence ID" value="PIN16512.1"/>
    <property type="molecule type" value="Genomic_DNA"/>
</dbReference>
<keyword evidence="14" id="KW-0675">Receptor</keyword>
<dbReference type="InterPro" id="IPR008271">
    <property type="entry name" value="Ser/Thr_kinase_AS"/>
</dbReference>
<dbReference type="Gene3D" id="3.30.200.20">
    <property type="entry name" value="Phosphorylase Kinase, domain 1"/>
    <property type="match status" value="1"/>
</dbReference>
<dbReference type="PROSITE" id="PS00108">
    <property type="entry name" value="PROTEIN_KINASE_ST"/>
    <property type="match status" value="1"/>
</dbReference>
<dbReference type="InterPro" id="IPR045874">
    <property type="entry name" value="LRK10/LRL21-25-like"/>
</dbReference>
<keyword evidence="13" id="KW-1015">Disulfide bond</keyword>
<keyword evidence="15" id="KW-0325">Glycoprotein</keyword>
<protein>
    <recommendedName>
        <fullName evidence="2">non-specific serine/threonine protein kinase</fullName>
        <ecNumber evidence="2">2.7.11.1</ecNumber>
    </recommendedName>
</protein>
<keyword evidence="11 20" id="KW-1133">Transmembrane helix</keyword>
<evidence type="ECO:0000256" key="9">
    <source>
        <dbReference type="ARBA" id="ARBA00022777"/>
    </source>
</evidence>
<dbReference type="GO" id="GO:0004674">
    <property type="term" value="F:protein serine/threonine kinase activity"/>
    <property type="evidence" value="ECO:0007669"/>
    <property type="project" value="UniProtKB-KW"/>
</dbReference>